<proteinExistence type="predicted"/>
<keyword evidence="2" id="KW-1185">Reference proteome</keyword>
<evidence type="ECO:0000313" key="1">
    <source>
        <dbReference type="EMBL" id="KAK0612550.1"/>
    </source>
</evidence>
<dbReference type="PANTHER" id="PTHR37535">
    <property type="entry name" value="FLUG DOMAIN PROTEIN"/>
    <property type="match status" value="1"/>
</dbReference>
<dbReference type="AlphaFoldDB" id="A0AA39WCF0"/>
<dbReference type="Pfam" id="PF11917">
    <property type="entry name" value="DUF3435"/>
    <property type="match status" value="1"/>
</dbReference>
<reference evidence="1" key="1">
    <citation type="submission" date="2023-06" db="EMBL/GenBank/DDBJ databases">
        <title>Genome-scale phylogeny and comparative genomics of the fungal order Sordariales.</title>
        <authorList>
            <consortium name="Lawrence Berkeley National Laboratory"/>
            <person name="Hensen N."/>
            <person name="Bonometti L."/>
            <person name="Westerberg I."/>
            <person name="Brannstrom I.O."/>
            <person name="Guillou S."/>
            <person name="Cros-Aarteil S."/>
            <person name="Calhoun S."/>
            <person name="Haridas S."/>
            <person name="Kuo A."/>
            <person name="Mondo S."/>
            <person name="Pangilinan J."/>
            <person name="Riley R."/>
            <person name="LaButti K."/>
            <person name="Andreopoulos B."/>
            <person name="Lipzen A."/>
            <person name="Chen C."/>
            <person name="Yanf M."/>
            <person name="Daum C."/>
            <person name="Ng V."/>
            <person name="Clum A."/>
            <person name="Steindorff A."/>
            <person name="Ohm R."/>
            <person name="Martin F."/>
            <person name="Silar P."/>
            <person name="Natvig D."/>
            <person name="Lalanne C."/>
            <person name="Gautier V."/>
            <person name="Ament-velasquez S.L."/>
            <person name="Kruys A."/>
            <person name="Hutchinson M.I."/>
            <person name="Powell A.J."/>
            <person name="Barry K."/>
            <person name="Miller A.N."/>
            <person name="Grigoriev I.V."/>
            <person name="Debuchy R."/>
            <person name="Gladieux P."/>
            <person name="Thoren M.H."/>
            <person name="Johannesson H."/>
        </authorList>
    </citation>
    <scope>NUCLEOTIDE SEQUENCE</scope>
    <source>
        <strain evidence="1">SMH3391-2</strain>
    </source>
</reference>
<sequence>YIKGPLKKKLGLSTATQPKTYLTLENHMYMERQLWQNDGHEYVHDGSRVLISGKLKCHVFTSARVGEISEGESRRGTGKGLRYKDTVILVAWKDGEPELRWSLKREFAKGMHNKELQKPTHILYELLPGQPFIINPILFMLAIFLAVGAFKKYSIIEQVLAVKPPTDQQYWELEWADHVLDLPVFPEMSPDGPTEKIQTVSAFCTQIRDLSLRAGMEIPVIIYGGRREALIQATRNGYSKEELMKYAGHTNQMTMTRDYLSSITVVDGLASFLKLPPRDDQAEDFRSMTVKRNPELFLSLPAKIQDELRQREDYVAITNELEDLTREMNATDSLVVSQKLRSRRNQLLRQRRMLKKEELNKVRSTQDRVHPSERKGKYHVDQERSRFNRLRHMTPERERLLNTLFCVAPLRSPEGISAVKGLISLLKNSCRVAYHKGEHKLVDFCFICNNPMAGQKAWEIHYQGHVARHELPLRYDFVKFRRTIAYAGRCMTCMHDTRLPATRRLYGFKKQASWEKHVNECFLFHVNNLGKTDMIPYPDPECSIAYESDQQLWYHLQDAHSYPPRNATAKTKKKRKTFS</sequence>
<dbReference type="PANTHER" id="PTHR37535:SF3">
    <property type="entry name" value="FLUG DOMAIN-CONTAINING PROTEIN"/>
    <property type="match status" value="1"/>
</dbReference>
<organism evidence="1 2">
    <name type="scientific">Bombardia bombarda</name>
    <dbReference type="NCBI Taxonomy" id="252184"/>
    <lineage>
        <taxon>Eukaryota</taxon>
        <taxon>Fungi</taxon>
        <taxon>Dikarya</taxon>
        <taxon>Ascomycota</taxon>
        <taxon>Pezizomycotina</taxon>
        <taxon>Sordariomycetes</taxon>
        <taxon>Sordariomycetidae</taxon>
        <taxon>Sordariales</taxon>
        <taxon>Lasiosphaeriaceae</taxon>
        <taxon>Bombardia</taxon>
    </lineage>
</organism>
<name>A0AA39WCF0_9PEZI</name>
<feature type="non-terminal residue" evidence="1">
    <location>
        <position position="579"/>
    </location>
</feature>
<dbReference type="InterPro" id="IPR021842">
    <property type="entry name" value="DUF3435"/>
</dbReference>
<dbReference type="Proteomes" id="UP001174934">
    <property type="component" value="Unassembled WGS sequence"/>
</dbReference>
<accession>A0AA39WCF0</accession>
<comment type="caution">
    <text evidence="1">The sequence shown here is derived from an EMBL/GenBank/DDBJ whole genome shotgun (WGS) entry which is preliminary data.</text>
</comment>
<protein>
    <submittedName>
        <fullName evidence="1">Uncharacterized protein</fullName>
    </submittedName>
</protein>
<evidence type="ECO:0000313" key="2">
    <source>
        <dbReference type="Proteomes" id="UP001174934"/>
    </source>
</evidence>
<gene>
    <name evidence="1" type="ORF">B0T17DRAFT_499912</name>
</gene>
<dbReference type="EMBL" id="JAULSR010000009">
    <property type="protein sequence ID" value="KAK0612550.1"/>
    <property type="molecule type" value="Genomic_DNA"/>
</dbReference>